<protein>
    <recommendedName>
        <fullName evidence="3">SMI1/KNR4 family protein</fullName>
    </recommendedName>
</protein>
<comment type="caution">
    <text evidence="1">The sequence shown here is derived from an EMBL/GenBank/DDBJ whole genome shotgun (WGS) entry which is preliminary data.</text>
</comment>
<sequence>MTFDIVRDLPAALQDRSGAWTFICGFAESWGFPLTASDGTPESELAAAEHRLDVRLPTALREAYLLFGTRTDLHSNHNWLLRPDEFYLEDKALVFRDENQGVTAWGMLLADLGDPDPAVHFSMDSDPWQPWLDRFSIAAVEIVLSEVLQAQNDLCDYRDLEEGEQEELSRRFTRLPFPAYPEGEDGQRFYAAPGLLLSTSGGSWLSVRARDEQTLDTLRETFPGDWLEG</sequence>
<keyword evidence="2" id="KW-1185">Reference proteome</keyword>
<reference evidence="2" key="1">
    <citation type="journal article" date="2019" name="Int. J. Syst. Evol. Microbiol.">
        <title>The Global Catalogue of Microorganisms (GCM) 10K type strain sequencing project: providing services to taxonomists for standard genome sequencing and annotation.</title>
        <authorList>
            <consortium name="The Broad Institute Genomics Platform"/>
            <consortium name="The Broad Institute Genome Sequencing Center for Infectious Disease"/>
            <person name="Wu L."/>
            <person name="Ma J."/>
        </authorList>
    </citation>
    <scope>NUCLEOTIDE SEQUENCE [LARGE SCALE GENOMIC DNA]</scope>
    <source>
        <strain evidence="2">JCM 9371</strain>
    </source>
</reference>
<proteinExistence type="predicted"/>
<dbReference type="Proteomes" id="UP001597063">
    <property type="component" value="Unassembled WGS sequence"/>
</dbReference>
<organism evidence="1 2">
    <name type="scientific">Actinomadura fibrosa</name>
    <dbReference type="NCBI Taxonomy" id="111802"/>
    <lineage>
        <taxon>Bacteria</taxon>
        <taxon>Bacillati</taxon>
        <taxon>Actinomycetota</taxon>
        <taxon>Actinomycetes</taxon>
        <taxon>Streptosporangiales</taxon>
        <taxon>Thermomonosporaceae</taxon>
        <taxon>Actinomadura</taxon>
    </lineage>
</organism>
<evidence type="ECO:0000313" key="1">
    <source>
        <dbReference type="EMBL" id="MFD0683653.1"/>
    </source>
</evidence>
<evidence type="ECO:0000313" key="2">
    <source>
        <dbReference type="Proteomes" id="UP001597063"/>
    </source>
</evidence>
<gene>
    <name evidence="1" type="ORF">ACFQZM_04015</name>
</gene>
<dbReference type="RefSeq" id="WP_131754836.1">
    <property type="nucleotide sequence ID" value="NZ_CAACUY010000001.1"/>
</dbReference>
<accession>A0ABW2XDP0</accession>
<evidence type="ECO:0008006" key="3">
    <source>
        <dbReference type="Google" id="ProtNLM"/>
    </source>
</evidence>
<dbReference type="EMBL" id="JBHTGP010000003">
    <property type="protein sequence ID" value="MFD0683653.1"/>
    <property type="molecule type" value="Genomic_DNA"/>
</dbReference>
<name>A0ABW2XDP0_9ACTN</name>